<proteinExistence type="predicted"/>
<comment type="caution">
    <text evidence="1">The sequence shown here is derived from an EMBL/GenBank/DDBJ whole genome shotgun (WGS) entry which is preliminary data.</text>
</comment>
<accession>A0ACB8YBQ8</accession>
<evidence type="ECO:0000313" key="1">
    <source>
        <dbReference type="EMBL" id="KAI3682638.1"/>
    </source>
</evidence>
<organism evidence="1 2">
    <name type="scientific">Smallanthus sonchifolius</name>
    <dbReference type="NCBI Taxonomy" id="185202"/>
    <lineage>
        <taxon>Eukaryota</taxon>
        <taxon>Viridiplantae</taxon>
        <taxon>Streptophyta</taxon>
        <taxon>Embryophyta</taxon>
        <taxon>Tracheophyta</taxon>
        <taxon>Spermatophyta</taxon>
        <taxon>Magnoliopsida</taxon>
        <taxon>eudicotyledons</taxon>
        <taxon>Gunneridae</taxon>
        <taxon>Pentapetalae</taxon>
        <taxon>asterids</taxon>
        <taxon>campanulids</taxon>
        <taxon>Asterales</taxon>
        <taxon>Asteraceae</taxon>
        <taxon>Asteroideae</taxon>
        <taxon>Heliantheae alliance</taxon>
        <taxon>Millerieae</taxon>
        <taxon>Smallanthus</taxon>
    </lineage>
</organism>
<dbReference type="Proteomes" id="UP001056120">
    <property type="component" value="Linkage Group LG28"/>
</dbReference>
<reference evidence="2" key="1">
    <citation type="journal article" date="2022" name="Mol. Ecol. Resour.">
        <title>The genomes of chicory, endive, great burdock and yacon provide insights into Asteraceae palaeo-polyploidization history and plant inulin production.</title>
        <authorList>
            <person name="Fan W."/>
            <person name="Wang S."/>
            <person name="Wang H."/>
            <person name="Wang A."/>
            <person name="Jiang F."/>
            <person name="Liu H."/>
            <person name="Zhao H."/>
            <person name="Xu D."/>
            <person name="Zhang Y."/>
        </authorList>
    </citation>
    <scope>NUCLEOTIDE SEQUENCE [LARGE SCALE GENOMIC DNA]</scope>
    <source>
        <strain evidence="2">cv. Yunnan</strain>
    </source>
</reference>
<reference evidence="1 2" key="2">
    <citation type="journal article" date="2022" name="Mol. Ecol. Resour.">
        <title>The genomes of chicory, endive, great burdock and yacon provide insights into Asteraceae paleo-polyploidization history and plant inulin production.</title>
        <authorList>
            <person name="Fan W."/>
            <person name="Wang S."/>
            <person name="Wang H."/>
            <person name="Wang A."/>
            <person name="Jiang F."/>
            <person name="Liu H."/>
            <person name="Zhao H."/>
            <person name="Xu D."/>
            <person name="Zhang Y."/>
        </authorList>
    </citation>
    <scope>NUCLEOTIDE SEQUENCE [LARGE SCALE GENOMIC DNA]</scope>
    <source>
        <strain evidence="2">cv. Yunnan</strain>
        <tissue evidence="1">Leaves</tissue>
    </source>
</reference>
<keyword evidence="2" id="KW-1185">Reference proteome</keyword>
<dbReference type="EMBL" id="CM042045">
    <property type="protein sequence ID" value="KAI3682638.1"/>
    <property type="molecule type" value="Genomic_DNA"/>
</dbReference>
<sequence>MRMSIALLGLEITFSNVKIQNAIKKSYLLFQESLNLTSKDLDAYDTLHLKVISLITLFMTPSNTHGKTKFKNPQYVFNLQFQIHHPN</sequence>
<gene>
    <name evidence="1" type="ORF">L1987_82755</name>
</gene>
<evidence type="ECO:0000313" key="2">
    <source>
        <dbReference type="Proteomes" id="UP001056120"/>
    </source>
</evidence>
<name>A0ACB8YBQ8_9ASTR</name>
<protein>
    <submittedName>
        <fullName evidence="1">Uncharacterized protein</fullName>
    </submittedName>
</protein>